<dbReference type="Proteomes" id="UP000575068">
    <property type="component" value="Unassembled WGS sequence"/>
</dbReference>
<dbReference type="RefSeq" id="WP_184475898.1">
    <property type="nucleotide sequence ID" value="NZ_JACHOV010000009.1"/>
</dbReference>
<dbReference type="InterPro" id="IPR011991">
    <property type="entry name" value="ArsR-like_HTH"/>
</dbReference>
<sequence>MENYPSLDHVFGALADPTRRAVIQRLGMGPASVKELSAPFDMALPSFMKHITVLEKSGLLQSEKSGRVRMCRIKKPPLAAAEQWVVEQRALWEARTERLADYVEALAAKEKE</sequence>
<dbReference type="PROSITE" id="PS50987">
    <property type="entry name" value="HTH_ARSR_2"/>
    <property type="match status" value="1"/>
</dbReference>
<dbReference type="InterPro" id="IPR001845">
    <property type="entry name" value="HTH_ArsR_DNA-bd_dom"/>
</dbReference>
<keyword evidence="2" id="KW-0238">DNA-binding</keyword>
<dbReference type="PANTHER" id="PTHR38600:SF2">
    <property type="entry name" value="SLL0088 PROTEIN"/>
    <property type="match status" value="1"/>
</dbReference>
<dbReference type="PANTHER" id="PTHR38600">
    <property type="entry name" value="TRANSCRIPTIONAL REGULATORY PROTEIN"/>
    <property type="match status" value="1"/>
</dbReference>
<dbReference type="Pfam" id="PF12840">
    <property type="entry name" value="HTH_20"/>
    <property type="match status" value="1"/>
</dbReference>
<dbReference type="GO" id="GO:0003700">
    <property type="term" value="F:DNA-binding transcription factor activity"/>
    <property type="evidence" value="ECO:0007669"/>
    <property type="project" value="InterPro"/>
</dbReference>
<organism evidence="2 3">
    <name type="scientific">Rhizorhapis suberifaciens</name>
    <name type="common">corky root of lettuce</name>
    <dbReference type="NCBI Taxonomy" id="13656"/>
    <lineage>
        <taxon>Bacteria</taxon>
        <taxon>Pseudomonadati</taxon>
        <taxon>Pseudomonadota</taxon>
        <taxon>Alphaproteobacteria</taxon>
        <taxon>Sphingomonadales</taxon>
        <taxon>Sphingomonadaceae</taxon>
        <taxon>Rhizorhapis</taxon>
    </lineage>
</organism>
<keyword evidence="3" id="KW-1185">Reference proteome</keyword>
<gene>
    <name evidence="2" type="ORF">HNQ99_002443</name>
</gene>
<dbReference type="CDD" id="cd00090">
    <property type="entry name" value="HTH_ARSR"/>
    <property type="match status" value="1"/>
</dbReference>
<evidence type="ECO:0000313" key="3">
    <source>
        <dbReference type="Proteomes" id="UP000575068"/>
    </source>
</evidence>
<dbReference type="AlphaFoldDB" id="A0A840HWT8"/>
<evidence type="ECO:0000313" key="2">
    <source>
        <dbReference type="EMBL" id="MBB4642121.1"/>
    </source>
</evidence>
<dbReference type="NCBIfam" id="NF033788">
    <property type="entry name" value="HTH_metalloreg"/>
    <property type="match status" value="1"/>
</dbReference>
<dbReference type="EMBL" id="JACHOV010000009">
    <property type="protein sequence ID" value="MBB4642121.1"/>
    <property type="molecule type" value="Genomic_DNA"/>
</dbReference>
<dbReference type="InterPro" id="IPR036388">
    <property type="entry name" value="WH-like_DNA-bd_sf"/>
</dbReference>
<accession>A0A840HWT8</accession>
<dbReference type="SUPFAM" id="SSF46785">
    <property type="entry name" value="Winged helix' DNA-binding domain"/>
    <property type="match status" value="1"/>
</dbReference>
<dbReference type="InterPro" id="IPR036390">
    <property type="entry name" value="WH_DNA-bd_sf"/>
</dbReference>
<protein>
    <submittedName>
        <fullName evidence="2">DNA-binding transcriptional ArsR family regulator</fullName>
    </submittedName>
</protein>
<comment type="caution">
    <text evidence="2">The sequence shown here is derived from an EMBL/GenBank/DDBJ whole genome shotgun (WGS) entry which is preliminary data.</text>
</comment>
<dbReference type="PRINTS" id="PR00778">
    <property type="entry name" value="HTHARSR"/>
</dbReference>
<dbReference type="SMART" id="SM00418">
    <property type="entry name" value="HTH_ARSR"/>
    <property type="match status" value="1"/>
</dbReference>
<dbReference type="Gene3D" id="1.10.10.10">
    <property type="entry name" value="Winged helix-like DNA-binding domain superfamily/Winged helix DNA-binding domain"/>
    <property type="match status" value="1"/>
</dbReference>
<name>A0A840HWT8_9SPHN</name>
<proteinExistence type="predicted"/>
<evidence type="ECO:0000259" key="1">
    <source>
        <dbReference type="PROSITE" id="PS50987"/>
    </source>
</evidence>
<reference evidence="2 3" key="1">
    <citation type="submission" date="2020-08" db="EMBL/GenBank/DDBJ databases">
        <title>Genomic Encyclopedia of Type Strains, Phase IV (KMG-IV): sequencing the most valuable type-strain genomes for metagenomic binning, comparative biology and taxonomic classification.</title>
        <authorList>
            <person name="Goeker M."/>
        </authorList>
    </citation>
    <scope>NUCLEOTIDE SEQUENCE [LARGE SCALE GENOMIC DNA]</scope>
    <source>
        <strain evidence="2 3">DSM 7465</strain>
    </source>
</reference>
<feature type="domain" description="HTH arsR-type" evidence="1">
    <location>
        <begin position="1"/>
        <end position="93"/>
    </location>
</feature>
<dbReference type="GO" id="GO:0003677">
    <property type="term" value="F:DNA binding"/>
    <property type="evidence" value="ECO:0007669"/>
    <property type="project" value="UniProtKB-KW"/>
</dbReference>